<keyword evidence="8" id="KW-1185">Reference proteome</keyword>
<proteinExistence type="predicted"/>
<evidence type="ECO:0000256" key="2">
    <source>
        <dbReference type="ARBA" id="ARBA00022691"/>
    </source>
</evidence>
<dbReference type="SFLD" id="SFLDS00029">
    <property type="entry name" value="Radical_SAM"/>
    <property type="match status" value="1"/>
</dbReference>
<sequence length="353" mass="40115">MFILPTTLSLITTHHCTAACEHCCFACNPKVTKRIPKENLKSLIDEAALIPTLKLICFTGGECFTLGKELEERVFQAHSLGFRTRCITNGYWAYSEAAAEKKLTDLKNCGLSEINFSTGNFHQKYVKIERILNGVKAAVRNDILTVVNIEICNESFELNNNIFFADPDIKNFIENKKLIIQRNVWIKSDGVKEISHPSSRSRFLEQNKTRCNTVLNVLTVTPDLDLSSCCGLHLEKIGEMKIGNLRNKSLIDILKTTPDDLIKMWIHTDGPEAVLEASRKINPNIDLPLSSTHPCETCLFLYSNKESKKVLAQAALENENYIMDRFLEILSYKIFESEINENIAKNYNNNQYQ</sequence>
<dbReference type="Proteomes" id="UP000291236">
    <property type="component" value="Chromosome"/>
</dbReference>
<dbReference type="OrthoDB" id="9810775at2"/>
<evidence type="ECO:0000313" key="8">
    <source>
        <dbReference type="Proteomes" id="UP000291236"/>
    </source>
</evidence>
<dbReference type="GO" id="GO:0051536">
    <property type="term" value="F:iron-sulfur cluster binding"/>
    <property type="evidence" value="ECO:0007669"/>
    <property type="project" value="UniProtKB-KW"/>
</dbReference>
<dbReference type="PANTHER" id="PTHR11228:SF34">
    <property type="entry name" value="TUNGSTEN-CONTAINING ALDEHYDE FERREDOXIN OXIDOREDUCTASE COFACTOR MODIFYING PROTEIN"/>
    <property type="match status" value="1"/>
</dbReference>
<organism evidence="7 8">
    <name type="scientific">Fluviispira sanaruensis</name>
    <dbReference type="NCBI Taxonomy" id="2493639"/>
    <lineage>
        <taxon>Bacteria</taxon>
        <taxon>Pseudomonadati</taxon>
        <taxon>Bdellovibrionota</taxon>
        <taxon>Oligoflexia</taxon>
        <taxon>Silvanigrellales</taxon>
        <taxon>Silvanigrellaceae</taxon>
        <taxon>Fluviispira</taxon>
    </lineage>
</organism>
<dbReference type="InterPro" id="IPR013785">
    <property type="entry name" value="Aldolase_TIM"/>
</dbReference>
<dbReference type="InterPro" id="IPR050377">
    <property type="entry name" value="Radical_SAM_PqqE_MftC-like"/>
</dbReference>
<comment type="cofactor">
    <cofactor evidence="1">
        <name>[4Fe-4S] cluster</name>
        <dbReference type="ChEBI" id="CHEBI:49883"/>
    </cofactor>
</comment>
<keyword evidence="3" id="KW-0479">Metal-binding</keyword>
<dbReference type="InterPro" id="IPR007197">
    <property type="entry name" value="rSAM"/>
</dbReference>
<dbReference type="InterPro" id="IPR058240">
    <property type="entry name" value="rSAM_sf"/>
</dbReference>
<evidence type="ECO:0000256" key="1">
    <source>
        <dbReference type="ARBA" id="ARBA00001966"/>
    </source>
</evidence>
<dbReference type="RefSeq" id="WP_130606117.1">
    <property type="nucleotide sequence ID" value="NZ_AP019368.1"/>
</dbReference>
<dbReference type="CDD" id="cd01335">
    <property type="entry name" value="Radical_SAM"/>
    <property type="match status" value="1"/>
</dbReference>
<dbReference type="PANTHER" id="PTHR11228">
    <property type="entry name" value="RADICAL SAM DOMAIN PROTEIN"/>
    <property type="match status" value="1"/>
</dbReference>
<keyword evidence="5" id="KW-0411">Iron-sulfur</keyword>
<reference evidence="7 8" key="1">
    <citation type="submission" date="2018-12" db="EMBL/GenBank/DDBJ databases">
        <title>Rubrispira sanarue gen. nov., sp., nov., a member of the order Silvanigrellales, isolated from a brackish lake in Hamamatsu Japan.</title>
        <authorList>
            <person name="Maejima Y."/>
            <person name="Iino T."/>
            <person name="Muraguchi Y."/>
            <person name="Fukuda K."/>
            <person name="Nojiri H."/>
            <person name="Ohkuma M."/>
            <person name="Moriuchi R."/>
            <person name="Dohra H."/>
            <person name="Kimbara K."/>
            <person name="Shintani M."/>
        </authorList>
    </citation>
    <scope>NUCLEOTIDE SEQUENCE [LARGE SCALE GENOMIC DNA]</scope>
    <source>
        <strain evidence="7 8">RF1110005</strain>
    </source>
</reference>
<protein>
    <recommendedName>
        <fullName evidence="6">Radical SAM core domain-containing protein</fullName>
    </recommendedName>
</protein>
<dbReference type="Pfam" id="PF04055">
    <property type="entry name" value="Radical_SAM"/>
    <property type="match status" value="1"/>
</dbReference>
<evidence type="ECO:0000256" key="5">
    <source>
        <dbReference type="ARBA" id="ARBA00023014"/>
    </source>
</evidence>
<dbReference type="KEGG" id="sbf:JCM31447_04670"/>
<dbReference type="GO" id="GO:0003824">
    <property type="term" value="F:catalytic activity"/>
    <property type="evidence" value="ECO:0007669"/>
    <property type="project" value="InterPro"/>
</dbReference>
<keyword evidence="4" id="KW-0408">Iron</keyword>
<evidence type="ECO:0000256" key="4">
    <source>
        <dbReference type="ARBA" id="ARBA00023004"/>
    </source>
</evidence>
<evidence type="ECO:0000313" key="7">
    <source>
        <dbReference type="EMBL" id="BBH52030.1"/>
    </source>
</evidence>
<dbReference type="GO" id="GO:0046872">
    <property type="term" value="F:metal ion binding"/>
    <property type="evidence" value="ECO:0007669"/>
    <property type="project" value="UniProtKB-KW"/>
</dbReference>
<dbReference type="CDD" id="cd21109">
    <property type="entry name" value="SPASM"/>
    <property type="match status" value="1"/>
</dbReference>
<accession>A0A4P2VK62</accession>
<evidence type="ECO:0000256" key="3">
    <source>
        <dbReference type="ARBA" id="ARBA00022723"/>
    </source>
</evidence>
<dbReference type="SUPFAM" id="SSF102114">
    <property type="entry name" value="Radical SAM enzymes"/>
    <property type="match status" value="1"/>
</dbReference>
<dbReference type="EMBL" id="AP019368">
    <property type="protein sequence ID" value="BBH52030.1"/>
    <property type="molecule type" value="Genomic_DNA"/>
</dbReference>
<keyword evidence="2" id="KW-0949">S-adenosyl-L-methionine</keyword>
<dbReference type="Gene3D" id="3.20.20.70">
    <property type="entry name" value="Aldolase class I"/>
    <property type="match status" value="1"/>
</dbReference>
<name>A0A4P2VK62_FLUSA</name>
<evidence type="ECO:0000259" key="6">
    <source>
        <dbReference type="Pfam" id="PF04055"/>
    </source>
</evidence>
<feature type="domain" description="Radical SAM core" evidence="6">
    <location>
        <begin position="11"/>
        <end position="143"/>
    </location>
</feature>
<gene>
    <name evidence="7" type="ORF">JCM31447_04670</name>
</gene>
<dbReference type="AlphaFoldDB" id="A0A4P2VK62"/>